<protein>
    <submittedName>
        <fullName evidence="10">Tetratricopeptide repeat-containing protein</fullName>
    </submittedName>
</protein>
<gene>
    <name evidence="10" type="ORF">SAMN05216283_101707</name>
</gene>
<dbReference type="EMBL" id="FONW01000001">
    <property type="protein sequence ID" value="SFE66551.1"/>
    <property type="molecule type" value="Genomic_DNA"/>
</dbReference>
<dbReference type="GO" id="GO:0009103">
    <property type="term" value="P:lipopolysaccharide biosynthetic process"/>
    <property type="evidence" value="ECO:0007669"/>
    <property type="project" value="UniProtKB-ARBA"/>
</dbReference>
<evidence type="ECO:0000313" key="11">
    <source>
        <dbReference type="Proteomes" id="UP000198964"/>
    </source>
</evidence>
<dbReference type="STRING" id="655355.SAMN05216283_101707"/>
<feature type="transmembrane region" description="Helical" evidence="9">
    <location>
        <begin position="319"/>
        <end position="337"/>
    </location>
</feature>
<reference evidence="10 11" key="1">
    <citation type="submission" date="2016-10" db="EMBL/GenBank/DDBJ databases">
        <authorList>
            <person name="de Groot N.N."/>
        </authorList>
    </citation>
    <scope>NUCLEOTIDE SEQUENCE [LARGE SCALE GENOMIC DNA]</scope>
    <source>
        <strain evidence="10 11">CGMCC 1.9156</strain>
    </source>
</reference>
<feature type="transmembrane region" description="Helical" evidence="9">
    <location>
        <begin position="349"/>
        <end position="368"/>
    </location>
</feature>
<name>A0A1I2CE14_9BACT</name>
<dbReference type="AlphaFoldDB" id="A0A1I2CE14"/>
<feature type="transmembrane region" description="Helical" evidence="9">
    <location>
        <begin position="192"/>
        <end position="211"/>
    </location>
</feature>
<dbReference type="GO" id="GO:0005886">
    <property type="term" value="C:plasma membrane"/>
    <property type="evidence" value="ECO:0007669"/>
    <property type="project" value="UniProtKB-SubCell"/>
</dbReference>
<evidence type="ECO:0000256" key="6">
    <source>
        <dbReference type="ARBA" id="ARBA00022989"/>
    </source>
</evidence>
<feature type="transmembrane region" description="Helical" evidence="9">
    <location>
        <begin position="144"/>
        <end position="162"/>
    </location>
</feature>
<evidence type="ECO:0000256" key="7">
    <source>
        <dbReference type="ARBA" id="ARBA00023136"/>
    </source>
</evidence>
<dbReference type="PANTHER" id="PTHR33908">
    <property type="entry name" value="MANNOSYLTRANSFERASE YKCB-RELATED"/>
    <property type="match status" value="1"/>
</dbReference>
<keyword evidence="7 9" id="KW-0472">Membrane</keyword>
<accession>A0A1I2CE14</accession>
<feature type="transmembrane region" description="Helical" evidence="9">
    <location>
        <begin position="289"/>
        <end position="307"/>
    </location>
</feature>
<dbReference type="InterPro" id="IPR050297">
    <property type="entry name" value="LipidA_mod_glycosyltrf_83"/>
</dbReference>
<keyword evidence="3" id="KW-0328">Glycosyltransferase</keyword>
<feature type="transmembrane region" description="Helical" evidence="9">
    <location>
        <begin position="375"/>
        <end position="396"/>
    </location>
</feature>
<feature type="transmembrane region" description="Helical" evidence="9">
    <location>
        <begin position="169"/>
        <end position="186"/>
    </location>
</feature>
<evidence type="ECO:0000256" key="4">
    <source>
        <dbReference type="ARBA" id="ARBA00022679"/>
    </source>
</evidence>
<evidence type="ECO:0000313" key="10">
    <source>
        <dbReference type="EMBL" id="SFE66551.1"/>
    </source>
</evidence>
<evidence type="ECO:0000256" key="5">
    <source>
        <dbReference type="ARBA" id="ARBA00022692"/>
    </source>
</evidence>
<feature type="transmembrane region" description="Helical" evidence="9">
    <location>
        <begin position="121"/>
        <end position="138"/>
    </location>
</feature>
<feature type="repeat" description="TPR" evidence="8">
    <location>
        <begin position="593"/>
        <end position="626"/>
    </location>
</feature>
<dbReference type="Pfam" id="PF13181">
    <property type="entry name" value="TPR_8"/>
    <property type="match status" value="1"/>
</dbReference>
<keyword evidence="2" id="KW-1003">Cell membrane</keyword>
<dbReference type="Proteomes" id="UP000198964">
    <property type="component" value="Unassembled WGS sequence"/>
</dbReference>
<comment type="subcellular location">
    <subcellularLocation>
        <location evidence="1">Cell membrane</location>
        <topology evidence="1">Multi-pass membrane protein</topology>
    </subcellularLocation>
</comment>
<keyword evidence="6 9" id="KW-1133">Transmembrane helix</keyword>
<keyword evidence="4" id="KW-0808">Transferase</keyword>
<keyword evidence="8" id="KW-0802">TPR repeat</keyword>
<dbReference type="InterPro" id="IPR019734">
    <property type="entry name" value="TPR_rpt"/>
</dbReference>
<dbReference type="GO" id="GO:0016763">
    <property type="term" value="F:pentosyltransferase activity"/>
    <property type="evidence" value="ECO:0007669"/>
    <property type="project" value="TreeGrafter"/>
</dbReference>
<evidence type="ECO:0000256" key="2">
    <source>
        <dbReference type="ARBA" id="ARBA00022475"/>
    </source>
</evidence>
<proteinExistence type="predicted"/>
<dbReference type="RefSeq" id="WP_093918420.1">
    <property type="nucleotide sequence ID" value="NZ_FONW01000001.1"/>
</dbReference>
<feature type="transmembrane region" description="Helical" evidence="9">
    <location>
        <begin position="94"/>
        <end position="114"/>
    </location>
</feature>
<dbReference type="SMART" id="SM00028">
    <property type="entry name" value="TPR"/>
    <property type="match status" value="4"/>
</dbReference>
<dbReference type="PROSITE" id="PS50005">
    <property type="entry name" value="TPR"/>
    <property type="match status" value="1"/>
</dbReference>
<dbReference type="InterPro" id="IPR011990">
    <property type="entry name" value="TPR-like_helical_dom_sf"/>
</dbReference>
<dbReference type="PANTHER" id="PTHR33908:SF11">
    <property type="entry name" value="MEMBRANE PROTEIN"/>
    <property type="match status" value="1"/>
</dbReference>
<evidence type="ECO:0000256" key="8">
    <source>
        <dbReference type="PROSITE-ProRule" id="PRU00339"/>
    </source>
</evidence>
<keyword evidence="11" id="KW-1185">Reference proteome</keyword>
<feature type="transmembrane region" description="Helical" evidence="9">
    <location>
        <begin position="223"/>
        <end position="245"/>
    </location>
</feature>
<evidence type="ECO:0000256" key="1">
    <source>
        <dbReference type="ARBA" id="ARBA00004651"/>
    </source>
</evidence>
<sequence>MNERHLKVLFFSLAAALLLVLLVVSRDAGISGDEEVHYVHSEKVYDYFASYGKDRDALKTPKTHLQYYGQTPDNLATICMHWFGIDDVYGFRHLFSSFIGWLCILVAALFATWLKGYRAGIITLLLFAVSPRFMGHLQNNLKDIPFALAYIAGVYYTLKLTYARFKPSSSISILLLIASIAFSVSIRAGGILLAFYLLFAGVLFYFYEYLDGREVRWAHVQRTFLKLLVFSFAGYLLGLLLWPYALQNPFINPWKSYQVMTDFPTTIRQIFDGEFIWSDFRPWYYLPKYMLITIPLVVLGGLVLFAVYGKSLIQGKHRLTYILLAFTTLFPVIFVILTKSNLYGAWRHFLFVYPGIVVLSAVGINELFGRFKKQGAKVLVAVVLVGLLIHPVAFMVRSHPYYYLYYNQLVGGLNGAYGRYETDYYYHTMRSGAEWLGDYLNKQHQSEPLVVGSNFPVQWYLCDHANLSFRYFQYQFRSDADWDYAIIGNSYIQPGQLTNGNFPPEGTIHVVEVDDVPVCAVVKRKSKASLRGVQAYSDKNYELAEASFKKALQSYKRDEHIYSRLGKTLSLQNKRQEAVDVLQTALSINGNYEPALKLMGQLSVETGDQAKAKAYFEHLLDVNPKYFSAYVELASIYGQTQPEKARRLLKDCLQIYPKYEPAIRALAETYQETHPEIVDKYREYLNTIND</sequence>
<organism evidence="10 11">
    <name type="scientific">Sunxiuqinia elliptica</name>
    <dbReference type="NCBI Taxonomy" id="655355"/>
    <lineage>
        <taxon>Bacteria</taxon>
        <taxon>Pseudomonadati</taxon>
        <taxon>Bacteroidota</taxon>
        <taxon>Bacteroidia</taxon>
        <taxon>Marinilabiliales</taxon>
        <taxon>Prolixibacteraceae</taxon>
        <taxon>Sunxiuqinia</taxon>
    </lineage>
</organism>
<dbReference type="Gene3D" id="1.25.40.10">
    <property type="entry name" value="Tetratricopeptide repeat domain"/>
    <property type="match status" value="1"/>
</dbReference>
<dbReference type="SUPFAM" id="SSF48452">
    <property type="entry name" value="TPR-like"/>
    <property type="match status" value="1"/>
</dbReference>
<evidence type="ECO:0000256" key="3">
    <source>
        <dbReference type="ARBA" id="ARBA00022676"/>
    </source>
</evidence>
<keyword evidence="5 9" id="KW-0812">Transmembrane</keyword>
<evidence type="ECO:0000256" key="9">
    <source>
        <dbReference type="SAM" id="Phobius"/>
    </source>
</evidence>